<gene>
    <name evidence="6" type="ORF">H3N35_09040</name>
</gene>
<dbReference type="InterPro" id="IPR036573">
    <property type="entry name" value="CBM_sf_5/12"/>
</dbReference>
<keyword evidence="3" id="KW-1015">Disulfide bond</keyword>
<dbReference type="Pfam" id="PF00182">
    <property type="entry name" value="Glyco_hydro_19"/>
    <property type="match status" value="1"/>
</dbReference>
<accession>A0ABY7VML1</accession>
<evidence type="ECO:0000259" key="5">
    <source>
        <dbReference type="SMART" id="SM00495"/>
    </source>
</evidence>
<dbReference type="InterPro" id="IPR000726">
    <property type="entry name" value="Glyco_hydro_19_cat"/>
</dbReference>
<sequence length="470" mass="51671">MFFFTASPAVNAKTADLAAWKTHSVYVAGDQVVYAAAIFEAKWWTRGDAPDAGNRDGPWLYIADYPSGQSGACDPDNPGDPVEPPSGPQPNPGGGYTMLKSELDAAETALTGSALFVEVKASIETRANVEVELIRAGAATNPENVLRVEQIFSEQQWLYIFPQRHPAYSYEKFLQAIGKFKGFCASYSDGRSSDAICRKSLATMFAHFTQETGGHDVNSPVEEWRQALVFVREAGCHENDSSCLYNAECSPDTWQGQQWPCGTRAGGGYQKYYGRGAKQLSYNYNYGPFSQAMYGDVSVLLQAPELVADTWLNIASAVFFYLYPASPKPSMLHVIDGTWQPNSHDLGLGIKAGFGATTNIINGGIECGQGYEKPQSVNRMAYYREHAAALNVPVDSSEELGCAGQKSFDTQGAGAMQIYWDQDWGYYPDMPEGKSFACKLVGYQTRHFALQTGDYQKCVRHYFDVDVVDN</sequence>
<keyword evidence="2" id="KW-0611">Plant defense</keyword>
<protein>
    <submittedName>
        <fullName evidence="6">Chitin-binding protein</fullName>
    </submittedName>
</protein>
<evidence type="ECO:0000313" key="6">
    <source>
        <dbReference type="EMBL" id="WDE14473.1"/>
    </source>
</evidence>
<dbReference type="Gene3D" id="3.30.20.10">
    <property type="entry name" value="Endochitinase, domain 2"/>
    <property type="match status" value="1"/>
</dbReference>
<dbReference type="CDD" id="cd00325">
    <property type="entry name" value="chitinase_GH19"/>
    <property type="match status" value="1"/>
</dbReference>
<evidence type="ECO:0000256" key="1">
    <source>
        <dbReference type="ARBA" id="ARBA00022801"/>
    </source>
</evidence>
<reference evidence="6 7" key="1">
    <citation type="journal article" date="2022" name="Mar. Drugs">
        <title>Bioassay-Guided Fractionation Leads to the Detection of Cholic Acid Generated by the Rare Thalassomonas sp.</title>
        <authorList>
            <person name="Pheiffer F."/>
            <person name="Schneider Y.K."/>
            <person name="Hansen E.H."/>
            <person name="Andersen J.H."/>
            <person name="Isaksson J."/>
            <person name="Busche T."/>
            <person name="R C."/>
            <person name="Kalinowski J."/>
            <person name="Zyl L.V."/>
            <person name="Trindade M."/>
        </authorList>
    </citation>
    <scope>NUCLEOTIDE SEQUENCE [LARGE SCALE GENOMIC DNA]</scope>
    <source>
        <strain evidence="6 7">A5K-61T</strain>
    </source>
</reference>
<dbReference type="PANTHER" id="PTHR22595">
    <property type="entry name" value="CHITINASE-RELATED"/>
    <property type="match status" value="1"/>
</dbReference>
<keyword evidence="7" id="KW-1185">Reference proteome</keyword>
<evidence type="ECO:0000256" key="4">
    <source>
        <dbReference type="SAM" id="MobiDB-lite"/>
    </source>
</evidence>
<dbReference type="InterPro" id="IPR023346">
    <property type="entry name" value="Lysozyme-like_dom_sf"/>
</dbReference>
<dbReference type="EMBL" id="CP059693">
    <property type="protein sequence ID" value="WDE14473.1"/>
    <property type="molecule type" value="Genomic_DNA"/>
</dbReference>
<dbReference type="PANTHER" id="PTHR22595:SF79">
    <property type="entry name" value="CHITINASE 12"/>
    <property type="match status" value="1"/>
</dbReference>
<dbReference type="InterPro" id="IPR003610">
    <property type="entry name" value="CBM5/12"/>
</dbReference>
<name>A0ABY7VML1_9GAMM</name>
<feature type="region of interest" description="Disordered" evidence="4">
    <location>
        <begin position="70"/>
        <end position="95"/>
    </location>
</feature>
<evidence type="ECO:0000256" key="2">
    <source>
        <dbReference type="ARBA" id="ARBA00022821"/>
    </source>
</evidence>
<dbReference type="CDD" id="cd12215">
    <property type="entry name" value="ChiC_BD"/>
    <property type="match status" value="1"/>
</dbReference>
<dbReference type="SMART" id="SM00495">
    <property type="entry name" value="ChtBD3"/>
    <property type="match status" value="1"/>
</dbReference>
<dbReference type="Gene3D" id="1.10.530.10">
    <property type="match status" value="1"/>
</dbReference>
<feature type="domain" description="Chitin-binding type-3" evidence="5">
    <location>
        <begin position="17"/>
        <end position="62"/>
    </location>
</feature>
<feature type="compositionally biased region" description="Pro residues" evidence="4">
    <location>
        <begin position="81"/>
        <end position="91"/>
    </location>
</feature>
<dbReference type="Proteomes" id="UP001215231">
    <property type="component" value="Chromosome"/>
</dbReference>
<evidence type="ECO:0000256" key="3">
    <source>
        <dbReference type="ARBA" id="ARBA00023157"/>
    </source>
</evidence>
<evidence type="ECO:0000313" key="7">
    <source>
        <dbReference type="Proteomes" id="UP001215231"/>
    </source>
</evidence>
<keyword evidence="1" id="KW-0378">Hydrolase</keyword>
<organism evidence="6 7">
    <name type="scientific">Thalassomonas haliotis</name>
    <dbReference type="NCBI Taxonomy" id="485448"/>
    <lineage>
        <taxon>Bacteria</taxon>
        <taxon>Pseudomonadati</taxon>
        <taxon>Pseudomonadota</taxon>
        <taxon>Gammaproteobacteria</taxon>
        <taxon>Alteromonadales</taxon>
        <taxon>Colwelliaceae</taxon>
        <taxon>Thalassomonas</taxon>
    </lineage>
</organism>
<dbReference type="Gene3D" id="2.10.10.20">
    <property type="entry name" value="Carbohydrate-binding module superfamily 5/12"/>
    <property type="match status" value="1"/>
</dbReference>
<proteinExistence type="predicted"/>
<dbReference type="SUPFAM" id="SSF53955">
    <property type="entry name" value="Lysozyme-like"/>
    <property type="match status" value="1"/>
</dbReference>
<dbReference type="Pfam" id="PF02839">
    <property type="entry name" value="CBM_5_12"/>
    <property type="match status" value="1"/>
</dbReference>
<dbReference type="SUPFAM" id="SSF51055">
    <property type="entry name" value="Carbohydrate binding domain"/>
    <property type="match status" value="1"/>
</dbReference>